<sequence length="728" mass="81828">MEIKVNFLDNLRLEAKFDDFTVTADQPIRYKGDGSAPSPFDYFLVSSALCAAYFIKVYCKARDISTENIRLSQNNIVDPEDRYNQIFQIQVELPDDISDKHREGILRSIDRCTVKKVVQTGPEFKIETVENLDQDANAMLMGQSGGDTSTYILGKDLPLEQTILNMTGMLADLGMKIEISSWRNIVPNVWSLHIRDAASPMCFTNGKGASKESALCSALGEFIERLNCNFFYNDQFFGSDIANSEFVHYPNEKWFQLEEDDALPSGILDEYCLDIYNPDGELSGSNLIDTNSGMVERGICAIPYVRHSDGETVYFPSNLIENLFLSNGMSAGNNLPEAQVQCLSEIFERAVKRQIIEQEIILPDVPMDVLEKYPSILAGIKGLEAQGFPVVVKDASLGGQFPVMCVTLMNPRTGGVFASFGAHPSLEVALERSLTELLQGRSFEGLNDVPKPTFDSMTVTEPENFVDHFIDSTGVISWRFFSSKHDYEFCEWDFSGTNQEESESLFGILKDIGKEAYIAEFDQLGASVCRILVPDYSEVYPVEDLIWDNTNKSLNYREDILNLHSLTDDELTSLVERLEESQLDNHTDIPTLIGIVFDDNTPWGQLTIIELKILIYLALGELENAMELVGEFLQYNDNTVARGLFYQAVHAVLEVSLDEELALEHYINNFNRMFGKDTMDNVVGSVTGEVKFFGLSKTSMKLEGIEPHLRLIESYKKLHQARKASVSN</sequence>
<dbReference type="InterPro" id="IPR019938">
    <property type="entry name" value="YcaO_dom_prot"/>
</dbReference>
<dbReference type="Pfam" id="PF18381">
    <property type="entry name" value="YcaO_C"/>
    <property type="match status" value="1"/>
</dbReference>
<dbReference type="SUPFAM" id="SSF82784">
    <property type="entry name" value="OsmC-like"/>
    <property type="match status" value="1"/>
</dbReference>
<dbReference type="InterPro" id="IPR003776">
    <property type="entry name" value="YcaO-like_dom"/>
</dbReference>
<dbReference type="NCBIfam" id="TIGR03549">
    <property type="entry name" value="OsmC domain/YcaO domain-containing protein"/>
    <property type="match status" value="1"/>
</dbReference>
<reference evidence="2 3" key="1">
    <citation type="submission" date="2007-10" db="EMBL/GenBank/DDBJ databases">
        <authorList>
            <person name="Yayanos A."/>
            <person name="Ferriera S."/>
            <person name="Johnson J."/>
            <person name="Kravitz S."/>
            <person name="Halpern A."/>
            <person name="Remington K."/>
            <person name="Beeson K."/>
            <person name="Tran B."/>
            <person name="Rogers Y.-H."/>
            <person name="Friedman R."/>
            <person name="Venter J.C."/>
        </authorList>
    </citation>
    <scope>NUCLEOTIDE SEQUENCE [LARGE SCALE GENOMIC DNA]</scope>
    <source>
        <strain evidence="2 3">KT99</strain>
    </source>
</reference>
<dbReference type="PANTHER" id="PTHR37809:SF1">
    <property type="entry name" value="RIBOSOMAL PROTEIN S12 METHYLTHIOTRANSFERASE ACCESSORY FACTOR YCAO"/>
    <property type="match status" value="1"/>
</dbReference>
<protein>
    <recommendedName>
        <fullName evidence="1">YcaO domain-containing protein</fullName>
    </recommendedName>
</protein>
<evidence type="ECO:0000313" key="3">
    <source>
        <dbReference type="Proteomes" id="UP000005839"/>
    </source>
</evidence>
<dbReference type="Proteomes" id="UP000005839">
    <property type="component" value="Unassembled WGS sequence"/>
</dbReference>
<dbReference type="RefSeq" id="WP_005501917.1">
    <property type="nucleotide sequence ID" value="NZ_ABIC01000040.1"/>
</dbReference>
<dbReference type="NCBIfam" id="TIGR00702">
    <property type="entry name" value="YcaO-type kinase domain"/>
    <property type="match status" value="1"/>
</dbReference>
<organism evidence="2 3">
    <name type="scientific">Shewanella benthica KT99</name>
    <dbReference type="NCBI Taxonomy" id="314608"/>
    <lineage>
        <taxon>Bacteria</taxon>
        <taxon>Pseudomonadati</taxon>
        <taxon>Pseudomonadota</taxon>
        <taxon>Gammaproteobacteria</taxon>
        <taxon>Alteromonadales</taxon>
        <taxon>Shewanellaceae</taxon>
        <taxon>Shewanella</taxon>
    </lineage>
</organism>
<dbReference type="Pfam" id="PF02624">
    <property type="entry name" value="YcaO"/>
    <property type="match status" value="1"/>
</dbReference>
<dbReference type="AlphaFoldDB" id="A9EL93"/>
<dbReference type="Gene3D" id="3.30.160.660">
    <property type="match status" value="1"/>
</dbReference>
<dbReference type="STRING" id="314608.KT99_14695"/>
<dbReference type="Gene3D" id="3.30.300.20">
    <property type="match status" value="1"/>
</dbReference>
<dbReference type="InterPro" id="IPR036102">
    <property type="entry name" value="OsmC/Ohrsf"/>
</dbReference>
<comment type="caution">
    <text evidence="2">The sequence shown here is derived from an EMBL/GenBank/DDBJ whole genome shotgun (WGS) entry which is preliminary data.</text>
</comment>
<evidence type="ECO:0000313" key="2">
    <source>
        <dbReference type="EMBL" id="EDP99417.1"/>
    </source>
</evidence>
<proteinExistence type="predicted"/>
<evidence type="ECO:0000259" key="1">
    <source>
        <dbReference type="PROSITE" id="PS51664"/>
    </source>
</evidence>
<dbReference type="NCBIfam" id="NF040716">
    <property type="entry name" value="YcaO_for_S12"/>
    <property type="match status" value="1"/>
</dbReference>
<dbReference type="InterPro" id="IPR015946">
    <property type="entry name" value="KH_dom-like_a/b"/>
</dbReference>
<dbReference type="EMBL" id="ABIC01000040">
    <property type="protein sequence ID" value="EDP99417.1"/>
    <property type="molecule type" value="Genomic_DNA"/>
</dbReference>
<accession>A9EL93</accession>
<feature type="domain" description="YcaO" evidence="1">
    <location>
        <begin position="206"/>
        <end position="570"/>
    </location>
</feature>
<name>A9EL93_9GAMM</name>
<dbReference type="InterPro" id="IPR041080">
    <property type="entry name" value="YcaO_C"/>
</dbReference>
<keyword evidence="3" id="KW-1185">Reference proteome</keyword>
<gene>
    <name evidence="2" type="ORF">KT99_14695</name>
</gene>
<dbReference type="InterPro" id="IPR003718">
    <property type="entry name" value="OsmC/Ohr_fam"/>
</dbReference>
<dbReference type="PANTHER" id="PTHR37809">
    <property type="entry name" value="RIBOSOMAL PROTEIN S12 METHYLTHIOTRANSFERASE ACCESSORY FACTOR YCAO"/>
    <property type="match status" value="1"/>
</dbReference>
<dbReference type="Pfam" id="PF02566">
    <property type="entry name" value="OsmC"/>
    <property type="match status" value="1"/>
</dbReference>
<dbReference type="PROSITE" id="PS51664">
    <property type="entry name" value="YCAO"/>
    <property type="match status" value="1"/>
</dbReference>